<reference evidence="4" key="1">
    <citation type="journal article" date="2019" name="Int. J. Syst. Evol. Microbiol.">
        <title>The Global Catalogue of Microorganisms (GCM) 10K type strain sequencing project: providing services to taxonomists for standard genome sequencing and annotation.</title>
        <authorList>
            <consortium name="The Broad Institute Genomics Platform"/>
            <consortium name="The Broad Institute Genome Sequencing Center for Infectious Disease"/>
            <person name="Wu L."/>
            <person name="Ma J."/>
        </authorList>
    </citation>
    <scope>NUCLEOTIDE SEQUENCE [LARGE SCALE GENOMIC DNA]</scope>
    <source>
        <strain evidence="4">CCM 7043</strain>
    </source>
</reference>
<dbReference type="SUPFAM" id="SSF47413">
    <property type="entry name" value="lambda repressor-like DNA-binding domains"/>
    <property type="match status" value="1"/>
</dbReference>
<dbReference type="RefSeq" id="WP_377183974.1">
    <property type="nucleotide sequence ID" value="NZ_JBHUHF010000001.1"/>
</dbReference>
<accession>A0ABW4V1M1</accession>
<dbReference type="CDD" id="cd00093">
    <property type="entry name" value="HTH_XRE"/>
    <property type="match status" value="1"/>
</dbReference>
<dbReference type="SMART" id="SM00530">
    <property type="entry name" value="HTH_XRE"/>
    <property type="match status" value="1"/>
</dbReference>
<dbReference type="Pfam" id="PF00157">
    <property type="entry name" value="Pou"/>
    <property type="match status" value="1"/>
</dbReference>
<feature type="domain" description="HTH cro/C1-type" evidence="2">
    <location>
        <begin position="13"/>
        <end position="73"/>
    </location>
</feature>
<keyword evidence="4" id="KW-1185">Reference proteome</keyword>
<name>A0ABW4V1M1_9MICO</name>
<evidence type="ECO:0000313" key="3">
    <source>
        <dbReference type="EMBL" id="MFD2024184.1"/>
    </source>
</evidence>
<feature type="region of interest" description="Disordered" evidence="1">
    <location>
        <begin position="125"/>
        <end position="158"/>
    </location>
</feature>
<dbReference type="InterPro" id="IPR000327">
    <property type="entry name" value="POU_dom"/>
</dbReference>
<evidence type="ECO:0000256" key="1">
    <source>
        <dbReference type="SAM" id="MobiDB-lite"/>
    </source>
</evidence>
<sequence>MNPLPGDLFARRLRQERARLGISQAELARRMARLLGENVESTRITRIEQMTRAVRLDEAVAAADSLGVPLIVLVSDDAARENEAEIQERLAELAAAEQLWEKQRHEVARITREIQLLSAEREQLRKHARDADPKTRVDYKLDPEHQAAIDARVTDPDA</sequence>
<dbReference type="Gene3D" id="1.10.260.40">
    <property type="entry name" value="lambda repressor-like DNA-binding domains"/>
    <property type="match status" value="1"/>
</dbReference>
<protein>
    <submittedName>
        <fullName evidence="3">Helix-turn-helix domain-containing protein</fullName>
    </submittedName>
</protein>
<dbReference type="EMBL" id="JBHUHF010000001">
    <property type="protein sequence ID" value="MFD2024184.1"/>
    <property type="molecule type" value="Genomic_DNA"/>
</dbReference>
<evidence type="ECO:0000259" key="2">
    <source>
        <dbReference type="PROSITE" id="PS50943"/>
    </source>
</evidence>
<dbReference type="PROSITE" id="PS50943">
    <property type="entry name" value="HTH_CROC1"/>
    <property type="match status" value="1"/>
</dbReference>
<dbReference type="InterPro" id="IPR001387">
    <property type="entry name" value="Cro/C1-type_HTH"/>
</dbReference>
<dbReference type="Proteomes" id="UP001597338">
    <property type="component" value="Unassembled WGS sequence"/>
</dbReference>
<organism evidence="3 4">
    <name type="scientific">Promicromonospora aerolata</name>
    <dbReference type="NCBI Taxonomy" id="195749"/>
    <lineage>
        <taxon>Bacteria</taxon>
        <taxon>Bacillati</taxon>
        <taxon>Actinomycetota</taxon>
        <taxon>Actinomycetes</taxon>
        <taxon>Micrococcales</taxon>
        <taxon>Promicromonosporaceae</taxon>
        <taxon>Promicromonospora</taxon>
    </lineage>
</organism>
<evidence type="ECO:0000313" key="4">
    <source>
        <dbReference type="Proteomes" id="UP001597338"/>
    </source>
</evidence>
<dbReference type="InterPro" id="IPR010982">
    <property type="entry name" value="Lambda_DNA-bd_dom_sf"/>
</dbReference>
<proteinExistence type="predicted"/>
<gene>
    <name evidence="3" type="ORF">ACFSL2_01525</name>
</gene>
<comment type="caution">
    <text evidence="3">The sequence shown here is derived from an EMBL/GenBank/DDBJ whole genome shotgun (WGS) entry which is preliminary data.</text>
</comment>